<evidence type="ECO:0008006" key="3">
    <source>
        <dbReference type="Google" id="ProtNLM"/>
    </source>
</evidence>
<protein>
    <recommendedName>
        <fullName evidence="3">Transposase MuDR plant domain-containing protein</fullName>
    </recommendedName>
</protein>
<name>A0A438I0E9_VITVI</name>
<evidence type="ECO:0000313" key="2">
    <source>
        <dbReference type="Proteomes" id="UP000288805"/>
    </source>
</evidence>
<organism evidence="1 2">
    <name type="scientific">Vitis vinifera</name>
    <name type="common">Grape</name>
    <dbReference type="NCBI Taxonomy" id="29760"/>
    <lineage>
        <taxon>Eukaryota</taxon>
        <taxon>Viridiplantae</taxon>
        <taxon>Streptophyta</taxon>
        <taxon>Embryophyta</taxon>
        <taxon>Tracheophyta</taxon>
        <taxon>Spermatophyta</taxon>
        <taxon>Magnoliopsida</taxon>
        <taxon>eudicotyledons</taxon>
        <taxon>Gunneridae</taxon>
        <taxon>Pentapetalae</taxon>
        <taxon>rosids</taxon>
        <taxon>Vitales</taxon>
        <taxon>Vitaceae</taxon>
        <taxon>Viteae</taxon>
        <taxon>Vitis</taxon>
    </lineage>
</organism>
<dbReference type="AlphaFoldDB" id="A0A438I0E9"/>
<proteinExistence type="predicted"/>
<sequence length="176" mass="20061">MDGRSKGIHIYKGMPFEEFTQRVLEKFDISIDVMRMHYSLKFNPRVIQDLENEDALDNVFSHNDDFANVGPSSTFSSSNAPCDAISNAMMLSRGFASCCAKSGRFQYKYKKNSPNHMLVKCLVEGYPWKIATHVVEGNENLIGSSRWGCNYGDACFPNRCGFSKSSFNPLKWQNRW</sequence>
<accession>A0A438I0E9</accession>
<evidence type="ECO:0000313" key="1">
    <source>
        <dbReference type="EMBL" id="RVW90191.1"/>
    </source>
</evidence>
<gene>
    <name evidence="1" type="ORF">CK203_041990</name>
</gene>
<dbReference type="EMBL" id="QGNW01000157">
    <property type="protein sequence ID" value="RVW90191.1"/>
    <property type="molecule type" value="Genomic_DNA"/>
</dbReference>
<comment type="caution">
    <text evidence="1">The sequence shown here is derived from an EMBL/GenBank/DDBJ whole genome shotgun (WGS) entry which is preliminary data.</text>
</comment>
<dbReference type="Proteomes" id="UP000288805">
    <property type="component" value="Unassembled WGS sequence"/>
</dbReference>
<reference evidence="1 2" key="1">
    <citation type="journal article" date="2018" name="PLoS Genet.">
        <title>Population sequencing reveals clonal diversity and ancestral inbreeding in the grapevine cultivar Chardonnay.</title>
        <authorList>
            <person name="Roach M.J."/>
            <person name="Johnson D.L."/>
            <person name="Bohlmann J."/>
            <person name="van Vuuren H.J."/>
            <person name="Jones S.J."/>
            <person name="Pretorius I.S."/>
            <person name="Schmidt S.A."/>
            <person name="Borneman A.R."/>
        </authorList>
    </citation>
    <scope>NUCLEOTIDE SEQUENCE [LARGE SCALE GENOMIC DNA]</scope>
    <source>
        <strain evidence="2">cv. Chardonnay</strain>
        <tissue evidence="1">Leaf</tissue>
    </source>
</reference>